<keyword evidence="3" id="KW-1185">Reference proteome</keyword>
<dbReference type="EMBL" id="MDGQ01000005">
    <property type="protein sequence ID" value="OEK04604.1"/>
    <property type="molecule type" value="Genomic_DNA"/>
</dbReference>
<evidence type="ECO:0000313" key="3">
    <source>
        <dbReference type="Proteomes" id="UP000095552"/>
    </source>
</evidence>
<dbReference type="RefSeq" id="WP_069836108.1">
    <property type="nucleotide sequence ID" value="NZ_MDGQ01000005.1"/>
</dbReference>
<gene>
    <name evidence="2" type="ORF">BFP71_14180</name>
</gene>
<organism evidence="2 3">
    <name type="scientific">Roseivirga misakiensis</name>
    <dbReference type="NCBI Taxonomy" id="1563681"/>
    <lineage>
        <taxon>Bacteria</taxon>
        <taxon>Pseudomonadati</taxon>
        <taxon>Bacteroidota</taxon>
        <taxon>Cytophagia</taxon>
        <taxon>Cytophagales</taxon>
        <taxon>Roseivirgaceae</taxon>
        <taxon>Roseivirga</taxon>
    </lineage>
</organism>
<accession>A0A1E5SZP7</accession>
<sequence length="104" mass="11899">MSEDPIKRLIKESRLETSSSFTDDLFQKFEAKQSKKIAKRLYLLTGLSILFFMVITLMLMKPELFGLSLELPKNGLLMVISLLGFLTVLHLINLIKNKNLILSN</sequence>
<keyword evidence="1" id="KW-1133">Transmembrane helix</keyword>
<keyword evidence="1" id="KW-0472">Membrane</keyword>
<keyword evidence="1" id="KW-0812">Transmembrane</keyword>
<name>A0A1E5SZP7_9BACT</name>
<evidence type="ECO:0000313" key="2">
    <source>
        <dbReference type="EMBL" id="OEK04604.1"/>
    </source>
</evidence>
<feature type="transmembrane region" description="Helical" evidence="1">
    <location>
        <begin position="41"/>
        <end position="60"/>
    </location>
</feature>
<feature type="transmembrane region" description="Helical" evidence="1">
    <location>
        <begin position="75"/>
        <end position="95"/>
    </location>
</feature>
<evidence type="ECO:0000256" key="1">
    <source>
        <dbReference type="SAM" id="Phobius"/>
    </source>
</evidence>
<dbReference type="AlphaFoldDB" id="A0A1E5SZP7"/>
<dbReference type="Proteomes" id="UP000095552">
    <property type="component" value="Unassembled WGS sequence"/>
</dbReference>
<protein>
    <submittedName>
        <fullName evidence="2">Uncharacterized protein</fullName>
    </submittedName>
</protein>
<reference evidence="2 3" key="1">
    <citation type="submission" date="2016-08" db="EMBL/GenBank/DDBJ databases">
        <title>Draft genome of Fabibacter sp. strain SK-8.</title>
        <authorList>
            <person name="Wong S.-K."/>
            <person name="Hamasaki K."/>
            <person name="Yoshizawa S."/>
        </authorList>
    </citation>
    <scope>NUCLEOTIDE SEQUENCE [LARGE SCALE GENOMIC DNA]</scope>
    <source>
        <strain evidence="2 3">SK-8</strain>
    </source>
</reference>
<dbReference type="STRING" id="1563681.BFP71_14180"/>
<proteinExistence type="predicted"/>
<comment type="caution">
    <text evidence="2">The sequence shown here is derived from an EMBL/GenBank/DDBJ whole genome shotgun (WGS) entry which is preliminary data.</text>
</comment>